<protein>
    <recommendedName>
        <fullName evidence="5">Proteasome subunit beta</fullName>
    </recommendedName>
</protein>
<dbReference type="EMBL" id="CZPT02000457">
    <property type="protein sequence ID" value="SCU65933.1"/>
    <property type="molecule type" value="Genomic_DNA"/>
</dbReference>
<dbReference type="PROSITE" id="PS00854">
    <property type="entry name" value="PROTEASOME_BETA_1"/>
    <property type="match status" value="1"/>
</dbReference>
<dbReference type="GO" id="GO:0016787">
    <property type="term" value="F:hydrolase activity"/>
    <property type="evidence" value="ECO:0007669"/>
    <property type="project" value="UniProtKB-KW"/>
</dbReference>
<evidence type="ECO:0000256" key="3">
    <source>
        <dbReference type="ARBA" id="ARBA00023242"/>
    </source>
</evidence>
<dbReference type="Proteomes" id="UP000195570">
    <property type="component" value="Unassembled WGS sequence"/>
</dbReference>
<evidence type="ECO:0000256" key="2">
    <source>
        <dbReference type="ARBA" id="ARBA00022942"/>
    </source>
</evidence>
<dbReference type="GO" id="GO:0005737">
    <property type="term" value="C:cytoplasm"/>
    <property type="evidence" value="ECO:0007669"/>
    <property type="project" value="UniProtKB-SubCell"/>
</dbReference>
<proteinExistence type="inferred from homology"/>
<dbReference type="RefSeq" id="XP_067077445.1">
    <property type="nucleotide sequence ID" value="XM_067221344.1"/>
</dbReference>
<dbReference type="FunFam" id="3.60.20.10:FF:000074">
    <property type="entry name" value="Proteasome subunit beta"/>
    <property type="match status" value="1"/>
</dbReference>
<dbReference type="SUPFAM" id="SSF56235">
    <property type="entry name" value="N-terminal nucleophile aminohydrolases (Ntn hydrolases)"/>
    <property type="match status" value="1"/>
</dbReference>
<comment type="subunit">
    <text evidence="4">The 26S proteasome consists of a 20S proteasome core and two 19S regulatory subunits. The 20S proteasome core is composed of 28 subunits that are arranged in four stacked rings, resulting in a barrel-shaped structure. The two end rings are each formed by seven alpha subunits, and the two central rings are each formed by seven beta subunits. The catalytic chamber with the active sites is on the inside of the barrel.</text>
</comment>
<keyword evidence="3 5" id="KW-0539">Nucleus</keyword>
<comment type="function">
    <text evidence="5">Non-catalytic component of the proteasome.</text>
</comment>
<dbReference type="InterPro" id="IPR016050">
    <property type="entry name" value="Proteasome_bsu_CS"/>
</dbReference>
<evidence type="ECO:0000313" key="7">
    <source>
        <dbReference type="Proteomes" id="UP000195570"/>
    </source>
</evidence>
<comment type="caution">
    <text evidence="6">The sequence shown here is derived from an EMBL/GenBank/DDBJ whole genome shotgun (WGS) entry which is preliminary data.</text>
</comment>
<dbReference type="GO" id="GO:0005634">
    <property type="term" value="C:nucleus"/>
    <property type="evidence" value="ECO:0007669"/>
    <property type="project" value="UniProtKB-SubCell"/>
</dbReference>
<comment type="similarity">
    <text evidence="5">Belongs to the peptidase T1B family.</text>
</comment>
<evidence type="ECO:0000256" key="5">
    <source>
        <dbReference type="PIRNR" id="PIRNR001213"/>
    </source>
</evidence>
<dbReference type="CDD" id="cd03760">
    <property type="entry name" value="proteasome_beta_type_4"/>
    <property type="match status" value="1"/>
</dbReference>
<evidence type="ECO:0000313" key="6">
    <source>
        <dbReference type="EMBL" id="SCU65933.1"/>
    </source>
</evidence>
<evidence type="ECO:0000256" key="1">
    <source>
        <dbReference type="ARBA" id="ARBA00022490"/>
    </source>
</evidence>
<dbReference type="Pfam" id="PF00227">
    <property type="entry name" value="Proteasome"/>
    <property type="match status" value="1"/>
</dbReference>
<organism evidence="6 7">
    <name type="scientific">Trypanosoma equiperdum</name>
    <dbReference type="NCBI Taxonomy" id="5694"/>
    <lineage>
        <taxon>Eukaryota</taxon>
        <taxon>Discoba</taxon>
        <taxon>Euglenozoa</taxon>
        <taxon>Kinetoplastea</taxon>
        <taxon>Metakinetoplastina</taxon>
        <taxon>Trypanosomatida</taxon>
        <taxon>Trypanosomatidae</taxon>
        <taxon>Trypanosoma</taxon>
    </lineage>
</organism>
<accession>A0A1G4I2N6</accession>
<gene>
    <name evidence="6" type="ORF">TEOVI_000633900</name>
</gene>
<evidence type="ECO:0000256" key="4">
    <source>
        <dbReference type="ARBA" id="ARBA00026071"/>
    </source>
</evidence>
<dbReference type="Gene3D" id="3.60.20.10">
    <property type="entry name" value="Glutamine Phosphoribosylpyrophosphate, subunit 1, domain 1"/>
    <property type="match status" value="1"/>
</dbReference>
<dbReference type="PIRSF" id="PIRSF001213">
    <property type="entry name" value="Psome_endopept_beta"/>
    <property type="match status" value="1"/>
</dbReference>
<dbReference type="GO" id="GO:0019774">
    <property type="term" value="C:proteasome core complex, beta-subunit complex"/>
    <property type="evidence" value="ECO:0007669"/>
    <property type="project" value="UniProtKB-UniRule"/>
</dbReference>
<keyword evidence="1 5" id="KW-0963">Cytoplasm</keyword>
<sequence length="218" mass="24409">MASGGSVIGLKYNGGVLLASDTLLSYGSLAKWPNIPRIKIIGPHTAVCATGDYADFQDMTEQLESHVERQRRYINDVLRPDEIFCYLHRHIYHKRSNFEPCLCSFVVCGCQGGVPFLGGIDSVGTQWRDDCVATGYGAYIAIPLLRKALEKPGGLSREEAVEVIKNCLRVLFYRECRAINKFQIADATNDAVEIGKPFEVETNWEYEGFCFEKTAIIR</sequence>
<reference evidence="6" key="1">
    <citation type="submission" date="2016-09" db="EMBL/GenBank/DDBJ databases">
        <authorList>
            <person name="Hebert L."/>
            <person name="Moumen B."/>
        </authorList>
    </citation>
    <scope>NUCLEOTIDE SEQUENCE [LARGE SCALE GENOMIC DNA]</scope>
    <source>
        <strain evidence="6">OVI</strain>
    </source>
</reference>
<keyword evidence="2 5" id="KW-0647">Proteasome</keyword>
<name>A0A1G4I2N6_TRYEQ</name>
<keyword evidence="7" id="KW-1185">Reference proteome</keyword>
<dbReference type="VEuPathDB" id="TriTrypDB:TEOVI_000633900"/>
<comment type="subcellular location">
    <subcellularLocation>
        <location evidence="5">Cytoplasm</location>
    </subcellularLocation>
    <subcellularLocation>
        <location evidence="5">Nucleus</location>
    </subcellularLocation>
</comment>
<dbReference type="InterPro" id="IPR001353">
    <property type="entry name" value="Proteasome_sua/b"/>
</dbReference>
<dbReference type="InterPro" id="IPR029055">
    <property type="entry name" value="Ntn_hydrolases_N"/>
</dbReference>
<dbReference type="PANTHER" id="PTHR32194:SF6">
    <property type="entry name" value="PROTEASOME SUBUNIT BETA"/>
    <property type="match status" value="1"/>
</dbReference>
<dbReference type="GeneID" id="92380273"/>
<dbReference type="PANTHER" id="PTHR32194">
    <property type="entry name" value="METALLOPROTEASE TLDD"/>
    <property type="match status" value="1"/>
</dbReference>
<keyword evidence="6" id="KW-0378">Hydrolase</keyword>
<dbReference type="InterPro" id="IPR016295">
    <property type="entry name" value="Proteasome_beta4"/>
</dbReference>
<dbReference type="AlphaFoldDB" id="A0A1G4I2N6"/>
<dbReference type="InterPro" id="IPR023333">
    <property type="entry name" value="Proteasome_suB-type"/>
</dbReference>
<dbReference type="GO" id="GO:0051603">
    <property type="term" value="P:proteolysis involved in protein catabolic process"/>
    <property type="evidence" value="ECO:0007669"/>
    <property type="project" value="InterPro"/>
</dbReference>